<accession>A0ABP9YPC5</accession>
<name>A0ABP9YPC5_9FUNG</name>
<sequence length="102" mass="12012">MDYHIDIIKAKETYKHLSMKKVSFFSKYKETMTDPDTLVHSYLKKDSKPTFIGFATKDTMDIQEVKVATFFEEVIQFYHQLPKEFDGGLPRTIEDMFTSIND</sequence>
<dbReference type="EMBL" id="BAABUK010000003">
    <property type="protein sequence ID" value="GAA5808700.1"/>
    <property type="molecule type" value="Genomic_DNA"/>
</dbReference>
<reference evidence="1 2" key="1">
    <citation type="submission" date="2024-04" db="EMBL/GenBank/DDBJ databases">
        <title>genome sequences of Mucor flavus KT1a and Helicostylum pulchrum KT1b strains isolated from the surface of a dry-aged beef.</title>
        <authorList>
            <person name="Toyotome T."/>
            <person name="Hosono M."/>
            <person name="Torimaru M."/>
            <person name="Fukuda K."/>
            <person name="Mikami N."/>
        </authorList>
    </citation>
    <scope>NUCLEOTIDE SEQUENCE [LARGE SCALE GENOMIC DNA]</scope>
    <source>
        <strain evidence="1 2">KT1a</strain>
    </source>
</reference>
<organism evidence="1 2">
    <name type="scientific">Mucor flavus</name>
    <dbReference type="NCBI Taxonomy" id="439312"/>
    <lineage>
        <taxon>Eukaryota</taxon>
        <taxon>Fungi</taxon>
        <taxon>Fungi incertae sedis</taxon>
        <taxon>Mucoromycota</taxon>
        <taxon>Mucoromycotina</taxon>
        <taxon>Mucoromycetes</taxon>
        <taxon>Mucorales</taxon>
        <taxon>Mucorineae</taxon>
        <taxon>Mucoraceae</taxon>
        <taxon>Mucor</taxon>
    </lineage>
</organism>
<gene>
    <name evidence="1" type="ORF">MFLAVUS_002095</name>
</gene>
<evidence type="ECO:0000313" key="2">
    <source>
        <dbReference type="Proteomes" id="UP001473302"/>
    </source>
</evidence>
<comment type="caution">
    <text evidence="1">The sequence shown here is derived from an EMBL/GenBank/DDBJ whole genome shotgun (WGS) entry which is preliminary data.</text>
</comment>
<proteinExistence type="predicted"/>
<protein>
    <submittedName>
        <fullName evidence="1">Uncharacterized protein</fullName>
    </submittedName>
</protein>
<evidence type="ECO:0000313" key="1">
    <source>
        <dbReference type="EMBL" id="GAA5808700.1"/>
    </source>
</evidence>
<dbReference type="Proteomes" id="UP001473302">
    <property type="component" value="Unassembled WGS sequence"/>
</dbReference>
<keyword evidence="2" id="KW-1185">Reference proteome</keyword>